<protein>
    <submittedName>
        <fullName evidence="2">Uncharacterized protein</fullName>
    </submittedName>
</protein>
<dbReference type="EMBL" id="SNRW01000558">
    <property type="protein sequence ID" value="KAA6400461.1"/>
    <property type="molecule type" value="Genomic_DNA"/>
</dbReference>
<comment type="caution">
    <text evidence="2">The sequence shown here is derived from an EMBL/GenBank/DDBJ whole genome shotgun (WGS) entry which is preliminary data.</text>
</comment>
<gene>
    <name evidence="2" type="ORF">EZS28_004014</name>
</gene>
<dbReference type="AlphaFoldDB" id="A0A5J4WZU8"/>
<proteinExistence type="predicted"/>
<dbReference type="Proteomes" id="UP000324800">
    <property type="component" value="Unassembled WGS sequence"/>
</dbReference>
<feature type="compositionally biased region" description="Basic and acidic residues" evidence="1">
    <location>
        <begin position="470"/>
        <end position="483"/>
    </location>
</feature>
<feature type="region of interest" description="Disordered" evidence="1">
    <location>
        <begin position="468"/>
        <end position="510"/>
    </location>
</feature>
<name>A0A5J4WZU8_9EUKA</name>
<feature type="compositionally biased region" description="Acidic residues" evidence="1">
    <location>
        <begin position="484"/>
        <end position="502"/>
    </location>
</feature>
<sequence length="586" mass="68149">MEGYMSDIVAEESNNFNIRQIWPTLEDQYSQQYNNSILCEIAVLEQNFIMKENLITDWSQKRKQNNFRFLKSGVTKELANLIAFNTVLIELKDKCKIFYELSQQIIQSRKKILALEQEIWDTSKVDVPKEIREKVPKQYSGKCGEGRDAKQIILQDPQPIFNEQKKCEMEKEMSNVRDIELSGAFISARVGMLQALTLVEEAVLKLLNSKNKGEALSEGTNLGESIPWADGEGDDIGRELTILCKQGKEMNNAFQELEQNQDMFDYKLLLEQTQKKGQIDIDKLKDILSIFFHHERECYTVIERKKHANVNSTLTNITSRIVDPAYGFFSINIRRLIERMALVLIQKDTIHGQLFLLYHILHTPNSSIWAVRFLQTPQFQALNDSSIQSLKTQNTETSTSTEHNSLLVQFIITMHSLLASPHRASFSLSAPNGIGIEPHIRGMPFERSLIKLICLNNKEERKRIQLNIEKQNKDTNQEDRQQELEQEEYIDDDSDDYDEDENGIPFDPYIQRPAYQEEKLILNEFYTKNSRENKKNDHSEADEQQYEEEVEQTQSSIESSEWQLEHYNSHPNIHHYLNGDLNLIQS</sequence>
<evidence type="ECO:0000256" key="1">
    <source>
        <dbReference type="SAM" id="MobiDB-lite"/>
    </source>
</evidence>
<feature type="compositionally biased region" description="Acidic residues" evidence="1">
    <location>
        <begin position="542"/>
        <end position="551"/>
    </location>
</feature>
<feature type="compositionally biased region" description="Basic and acidic residues" evidence="1">
    <location>
        <begin position="530"/>
        <end position="541"/>
    </location>
</feature>
<reference evidence="2 3" key="1">
    <citation type="submission" date="2019-03" db="EMBL/GenBank/DDBJ databases">
        <title>Single cell metagenomics reveals metabolic interactions within the superorganism composed of flagellate Streblomastix strix and complex community of Bacteroidetes bacteria on its surface.</title>
        <authorList>
            <person name="Treitli S.C."/>
            <person name="Kolisko M."/>
            <person name="Husnik F."/>
            <person name="Keeling P."/>
            <person name="Hampl V."/>
        </authorList>
    </citation>
    <scope>NUCLEOTIDE SEQUENCE [LARGE SCALE GENOMIC DNA]</scope>
    <source>
        <strain evidence="2">ST1C</strain>
    </source>
</reference>
<accession>A0A5J4WZU8</accession>
<evidence type="ECO:0000313" key="2">
    <source>
        <dbReference type="EMBL" id="KAA6400461.1"/>
    </source>
</evidence>
<feature type="region of interest" description="Disordered" evidence="1">
    <location>
        <begin position="530"/>
        <end position="561"/>
    </location>
</feature>
<organism evidence="2 3">
    <name type="scientific">Streblomastix strix</name>
    <dbReference type="NCBI Taxonomy" id="222440"/>
    <lineage>
        <taxon>Eukaryota</taxon>
        <taxon>Metamonada</taxon>
        <taxon>Preaxostyla</taxon>
        <taxon>Oxymonadida</taxon>
        <taxon>Streblomastigidae</taxon>
        <taxon>Streblomastix</taxon>
    </lineage>
</organism>
<evidence type="ECO:0000313" key="3">
    <source>
        <dbReference type="Proteomes" id="UP000324800"/>
    </source>
</evidence>